<dbReference type="OrthoDB" id="6385145at2"/>
<dbReference type="RefSeq" id="WP_149284802.1">
    <property type="nucleotide sequence ID" value="NZ_CP038437.2"/>
</dbReference>
<protein>
    <submittedName>
        <fullName evidence="2">Gluconate 2-dehydrogenase subunit 3 family protein</fullName>
    </submittedName>
</protein>
<reference evidence="2" key="1">
    <citation type="submission" date="2021-02" db="EMBL/GenBank/DDBJ databases">
        <title>Strain Y2R2, a novel species of the genus Halomonas.</title>
        <authorList>
            <person name="Huang H."/>
        </authorList>
    </citation>
    <scope>NUCLEOTIDE SEQUENCE</scope>
    <source>
        <strain evidence="2">Y2R2</strain>
    </source>
</reference>
<feature type="chain" id="PRO_5022842571" evidence="1">
    <location>
        <begin position="29"/>
        <end position="193"/>
    </location>
</feature>
<organism evidence="2 3">
    <name type="scientific">Halomonas binhaiensis</name>
    <dbReference type="NCBI Taxonomy" id="2562282"/>
    <lineage>
        <taxon>Bacteria</taxon>
        <taxon>Pseudomonadati</taxon>
        <taxon>Pseudomonadota</taxon>
        <taxon>Gammaproteobacteria</taxon>
        <taxon>Oceanospirillales</taxon>
        <taxon>Halomonadaceae</taxon>
        <taxon>Halomonas</taxon>
    </lineage>
</organism>
<evidence type="ECO:0000313" key="2">
    <source>
        <dbReference type="EMBL" id="QEM81791.1"/>
    </source>
</evidence>
<dbReference type="AlphaFoldDB" id="A0A5C1NG00"/>
<accession>A0A5C1NG00</accession>
<dbReference type="KEGG" id="hbh:E4T21_09675"/>
<dbReference type="InterPro" id="IPR027056">
    <property type="entry name" value="Gluconate_2DH_su3"/>
</dbReference>
<sequence length="193" mass="21348">MQRRELLKMITVATGAAMVGGNAMFTWAAGDAEKVLFNAEQRGILEEVSETILPRTQTPGAKDAKVAEFMEVFVRDCYTEQQRAIFLQGVSDIQARSDEKYGRSFMEMDANEREELIAVLDKEALAELQEKGIEPSIDDETGVTNGFTLIKQLTLFGFFTSKVGATEVLSYVAVPGRYDGDLTYQPGEPAWAT</sequence>
<dbReference type="Pfam" id="PF13618">
    <property type="entry name" value="Gluconate_2-dh3"/>
    <property type="match status" value="1"/>
</dbReference>
<gene>
    <name evidence="2" type="ORF">E4T21_09675</name>
</gene>
<keyword evidence="3" id="KW-1185">Reference proteome</keyword>
<evidence type="ECO:0000256" key="1">
    <source>
        <dbReference type="SAM" id="SignalP"/>
    </source>
</evidence>
<proteinExistence type="predicted"/>
<name>A0A5C1NG00_9GAMM</name>
<dbReference type="EMBL" id="CP038437">
    <property type="protein sequence ID" value="QEM81791.1"/>
    <property type="molecule type" value="Genomic_DNA"/>
</dbReference>
<feature type="signal peptide" evidence="1">
    <location>
        <begin position="1"/>
        <end position="28"/>
    </location>
</feature>
<evidence type="ECO:0000313" key="3">
    <source>
        <dbReference type="Proteomes" id="UP000324285"/>
    </source>
</evidence>
<dbReference type="Proteomes" id="UP000324285">
    <property type="component" value="Chromosome"/>
</dbReference>
<keyword evidence="1" id="KW-0732">Signal</keyword>